<name>A0A645FRF8_9ZZZZ</name>
<organism evidence="1">
    <name type="scientific">bioreactor metagenome</name>
    <dbReference type="NCBI Taxonomy" id="1076179"/>
    <lineage>
        <taxon>unclassified sequences</taxon>
        <taxon>metagenomes</taxon>
        <taxon>ecological metagenomes</taxon>
    </lineage>
</organism>
<reference evidence="1" key="1">
    <citation type="submission" date="2019-08" db="EMBL/GenBank/DDBJ databases">
        <authorList>
            <person name="Kucharzyk K."/>
            <person name="Murdoch R.W."/>
            <person name="Higgins S."/>
            <person name="Loffler F."/>
        </authorList>
    </citation>
    <scope>NUCLEOTIDE SEQUENCE</scope>
</reference>
<protein>
    <submittedName>
        <fullName evidence="1">Uncharacterized protein</fullName>
    </submittedName>
</protein>
<proteinExistence type="predicted"/>
<accession>A0A645FRF8</accession>
<sequence>MDPLITIETVPISIEYVEKKTAHVSNQSASLRFSQENNRLTIQSNPIDITPVDTFEYGSPIDLHNLSYTATAQYSNDGSLSMNVRMGNYDAGTFNYDQVNRGIDNIVSFLPQVQSTPKPSSGLESIQIDFDMSHVSALPPVDNIDTSFLPPDLELKVVERPKVIIKYVGGPLYIPRSADPEYVPPEEFNQIFDGKPNIDIKA</sequence>
<gene>
    <name evidence="1" type="ORF">SDC9_163645</name>
</gene>
<dbReference type="AlphaFoldDB" id="A0A645FRF8"/>
<comment type="caution">
    <text evidence="1">The sequence shown here is derived from an EMBL/GenBank/DDBJ whole genome shotgun (WGS) entry which is preliminary data.</text>
</comment>
<dbReference type="EMBL" id="VSSQ01063240">
    <property type="protein sequence ID" value="MPN16306.1"/>
    <property type="molecule type" value="Genomic_DNA"/>
</dbReference>
<evidence type="ECO:0000313" key="1">
    <source>
        <dbReference type="EMBL" id="MPN16306.1"/>
    </source>
</evidence>